<reference evidence="7 8" key="1">
    <citation type="submission" date="2016-03" db="EMBL/GenBank/DDBJ databases">
        <title>Culture-independent genomics supports pathogen discovery for uncultivable bacteria within the genus Chlamydia.</title>
        <authorList>
            <person name="Taylor-Brown A."/>
            <person name="Bachmann N.L."/>
            <person name="Borel N."/>
            <person name="Polkinghorne A."/>
        </authorList>
    </citation>
    <scope>NUCLEOTIDE SEQUENCE [LARGE SCALE GENOMIC DNA]</scope>
    <source>
        <strain evidence="7 8">2742-308</strain>
        <plasmid evidence="8">Plasmid</plasmid>
    </source>
</reference>
<dbReference type="GO" id="GO:0006310">
    <property type="term" value="P:DNA recombination"/>
    <property type="evidence" value="ECO:0007669"/>
    <property type="project" value="UniProtKB-KW"/>
</dbReference>
<dbReference type="KEGG" id="csaz:Cs308_1004"/>
<dbReference type="GO" id="GO:0015074">
    <property type="term" value="P:DNA integration"/>
    <property type="evidence" value="ECO:0007669"/>
    <property type="project" value="UniProtKB-KW"/>
</dbReference>
<feature type="domain" description="Core-binding (CB)" evidence="6">
    <location>
        <begin position="43"/>
        <end position="128"/>
    </location>
</feature>
<dbReference type="SUPFAM" id="SSF56349">
    <property type="entry name" value="DNA breaking-rejoining enzymes"/>
    <property type="match status" value="1"/>
</dbReference>
<evidence type="ECO:0000256" key="2">
    <source>
        <dbReference type="ARBA" id="ARBA00023125"/>
    </source>
</evidence>
<dbReference type="Gene3D" id="1.10.443.10">
    <property type="entry name" value="Intergrase catalytic core"/>
    <property type="match status" value="1"/>
</dbReference>
<dbReference type="PANTHER" id="PTHR30349">
    <property type="entry name" value="PHAGE INTEGRASE-RELATED"/>
    <property type="match status" value="1"/>
</dbReference>
<proteinExistence type="predicted"/>
<evidence type="ECO:0000313" key="7">
    <source>
        <dbReference type="EMBL" id="ANH79174.1"/>
    </source>
</evidence>
<keyword evidence="2 4" id="KW-0238">DNA-binding</keyword>
<keyword evidence="7" id="KW-0614">Plasmid</keyword>
<keyword evidence="3" id="KW-0233">DNA recombination</keyword>
<evidence type="ECO:0000259" key="5">
    <source>
        <dbReference type="PROSITE" id="PS51898"/>
    </source>
</evidence>
<dbReference type="InterPro" id="IPR044068">
    <property type="entry name" value="CB"/>
</dbReference>
<dbReference type="PROSITE" id="PS51900">
    <property type="entry name" value="CB"/>
    <property type="match status" value="1"/>
</dbReference>
<keyword evidence="8" id="KW-1185">Reference proteome</keyword>
<dbReference type="OrthoDB" id="17343at2"/>
<geneLocation type="plasmid" evidence="8"/>
<dbReference type="InterPro" id="IPR002104">
    <property type="entry name" value="Integrase_catalytic"/>
</dbReference>
<organism evidence="7 8">
    <name type="scientific">Candidatus Chlamydia sanziniae</name>
    <dbReference type="NCBI Taxonomy" id="1806891"/>
    <lineage>
        <taxon>Bacteria</taxon>
        <taxon>Pseudomonadati</taxon>
        <taxon>Chlamydiota</taxon>
        <taxon>Chlamydiia</taxon>
        <taxon>Chlamydiales</taxon>
        <taxon>Chlamydiaceae</taxon>
        <taxon>Chlamydia/Chlamydophila group</taxon>
        <taxon>Chlamydia</taxon>
    </lineage>
</organism>
<dbReference type="PATRIC" id="fig|1806891.3.peg.995"/>
<name>A0A1A9HYQ8_9CHLA</name>
<gene>
    <name evidence="7" type="ORF">Cs308_1004</name>
</gene>
<keyword evidence="1" id="KW-0229">DNA integration</keyword>
<evidence type="ECO:0000256" key="3">
    <source>
        <dbReference type="ARBA" id="ARBA00023172"/>
    </source>
</evidence>
<dbReference type="AlphaFoldDB" id="A0A1A9HYQ8"/>
<dbReference type="Proteomes" id="UP000078162">
    <property type="component" value="Plasmid"/>
</dbReference>
<evidence type="ECO:0000256" key="1">
    <source>
        <dbReference type="ARBA" id="ARBA00022908"/>
    </source>
</evidence>
<dbReference type="GO" id="GO:0003677">
    <property type="term" value="F:DNA binding"/>
    <property type="evidence" value="ECO:0007669"/>
    <property type="project" value="UniProtKB-UniRule"/>
</dbReference>
<dbReference type="CDD" id="cd00397">
    <property type="entry name" value="DNA_BRE_C"/>
    <property type="match status" value="1"/>
</dbReference>
<dbReference type="InterPro" id="IPR013762">
    <property type="entry name" value="Integrase-like_cat_sf"/>
</dbReference>
<protein>
    <submittedName>
        <fullName evidence="7">Virulence plasmid integrase pGP8-D</fullName>
    </submittedName>
</protein>
<evidence type="ECO:0000256" key="4">
    <source>
        <dbReference type="PROSITE-ProRule" id="PRU01248"/>
    </source>
</evidence>
<dbReference type="PROSITE" id="PS51898">
    <property type="entry name" value="TYR_RECOMBINASE"/>
    <property type="match status" value="1"/>
</dbReference>
<dbReference type="EMBL" id="CP014640">
    <property type="protein sequence ID" value="ANH79174.1"/>
    <property type="molecule type" value="Genomic_DNA"/>
</dbReference>
<sequence>MRKEISLHNNLTHILKQTLPDNVSHHEVQRVKIEYIWGELKKITLEEAISTWITSLNSHTARSYKGAMLALSKLGFLSLTMSLQEFSLLNHNIIIDSIKQLPTEIIPWSEGTKQVRAACYISLTKFLHRATSGLINIAQPSHQESTKTFYKVRDLVKTHAMNRENKQLFLTKLKTINYRDWLIAQAILQGAKRVSEVLILTTNQISFQDGTISFFQTKSRGLEKITVITYPQRFMNLLSLYIKNRSGIVFITKPGKSVGLKQVASSFAKAGKLAGILFKVTPHVLRVTAVTEYKHFGCSDSDIMKITGHSSSKMIYAYDKSARSNNASQKITLI</sequence>
<evidence type="ECO:0000313" key="8">
    <source>
        <dbReference type="Proteomes" id="UP000078162"/>
    </source>
</evidence>
<dbReference type="Pfam" id="PF00589">
    <property type="entry name" value="Phage_integrase"/>
    <property type="match status" value="1"/>
</dbReference>
<dbReference type="InterPro" id="IPR011010">
    <property type="entry name" value="DNA_brk_join_enz"/>
</dbReference>
<accession>A0A1A9HYQ8</accession>
<feature type="domain" description="Tyr recombinase" evidence="5">
    <location>
        <begin position="156"/>
        <end position="331"/>
    </location>
</feature>
<evidence type="ECO:0000259" key="6">
    <source>
        <dbReference type="PROSITE" id="PS51900"/>
    </source>
</evidence>
<dbReference type="InterPro" id="IPR050090">
    <property type="entry name" value="Tyrosine_recombinase_XerCD"/>
</dbReference>